<protein>
    <recommendedName>
        <fullName evidence="1">Endonuclease/exonuclease/phosphatase domain-containing protein</fullName>
    </recommendedName>
</protein>
<feature type="domain" description="Endonuclease/exonuclease/phosphatase" evidence="1">
    <location>
        <begin position="47"/>
        <end position="130"/>
    </location>
</feature>
<gene>
    <name evidence="2" type="ORF">CXB51_034210</name>
</gene>
<dbReference type="InterPro" id="IPR005135">
    <property type="entry name" value="Endo/exonuclease/phosphatase"/>
</dbReference>
<reference evidence="2 3" key="1">
    <citation type="journal article" date="2021" name="bioRxiv">
        <title>The Gossypium anomalum genome as a resource for cotton improvement and evolutionary analysis of hybrid incompatibility.</title>
        <authorList>
            <person name="Grover C.E."/>
            <person name="Yuan D."/>
            <person name="Arick M.A."/>
            <person name="Miller E.R."/>
            <person name="Hu G."/>
            <person name="Peterson D.G."/>
            <person name="Wendel J.F."/>
            <person name="Udall J.A."/>
        </authorList>
    </citation>
    <scope>NUCLEOTIDE SEQUENCE [LARGE SCALE GENOMIC DNA]</scope>
    <source>
        <strain evidence="2">JFW-Udall</strain>
        <tissue evidence="2">Leaf</tissue>
    </source>
</reference>
<dbReference type="Gene3D" id="3.60.10.10">
    <property type="entry name" value="Endonuclease/exonuclease/phosphatase"/>
    <property type="match status" value="1"/>
</dbReference>
<accession>A0A8J5Y156</accession>
<dbReference type="Proteomes" id="UP000701853">
    <property type="component" value="Chromosome 13"/>
</dbReference>
<dbReference type="PANTHER" id="PTHR33710:SF77">
    <property type="entry name" value="DNASE I-LIKE SUPERFAMILY PROTEIN"/>
    <property type="match status" value="1"/>
</dbReference>
<evidence type="ECO:0000313" key="3">
    <source>
        <dbReference type="Proteomes" id="UP000701853"/>
    </source>
</evidence>
<dbReference type="Pfam" id="PF03372">
    <property type="entry name" value="Exo_endo_phos"/>
    <property type="match status" value="1"/>
</dbReference>
<name>A0A8J5Y156_9ROSI</name>
<sequence length="286" mass="33107">MESWLKMGILSLDSSCLLDTRVSGSKADNIIAKLGLPNSHRVEAAAIGDFNAILSSSEKSGGMSKGRRCPFFGDFVDNAKLYDLGFRGPPFTWHRSLLFERLDRALGNEAWIRAFPNCLVTHLPKIKSDHRPLFLSSNPEVYLPKGRLFHFLAGWVKHPDFKNFVKDKWIYSGDMSNSLSMFTRDLKNWNKTVYGHITSQKRFLIDELTRVQKIMDFSGTNQLTQVELKIRQELDNVIRHEELLWKQKAHCDWLHFGDRNTKFFHARTLRQRKNSRINAICNDYGD</sequence>
<dbReference type="EMBL" id="JAHUZN010000013">
    <property type="protein sequence ID" value="KAG8472412.1"/>
    <property type="molecule type" value="Genomic_DNA"/>
</dbReference>
<dbReference type="OrthoDB" id="1001832at2759"/>
<organism evidence="2 3">
    <name type="scientific">Gossypium anomalum</name>
    <dbReference type="NCBI Taxonomy" id="47600"/>
    <lineage>
        <taxon>Eukaryota</taxon>
        <taxon>Viridiplantae</taxon>
        <taxon>Streptophyta</taxon>
        <taxon>Embryophyta</taxon>
        <taxon>Tracheophyta</taxon>
        <taxon>Spermatophyta</taxon>
        <taxon>Magnoliopsida</taxon>
        <taxon>eudicotyledons</taxon>
        <taxon>Gunneridae</taxon>
        <taxon>Pentapetalae</taxon>
        <taxon>rosids</taxon>
        <taxon>malvids</taxon>
        <taxon>Malvales</taxon>
        <taxon>Malvaceae</taxon>
        <taxon>Malvoideae</taxon>
        <taxon>Gossypium</taxon>
    </lineage>
</organism>
<evidence type="ECO:0000259" key="1">
    <source>
        <dbReference type="Pfam" id="PF03372"/>
    </source>
</evidence>
<proteinExistence type="predicted"/>
<comment type="caution">
    <text evidence="2">The sequence shown here is derived from an EMBL/GenBank/DDBJ whole genome shotgun (WGS) entry which is preliminary data.</text>
</comment>
<dbReference type="SUPFAM" id="SSF56219">
    <property type="entry name" value="DNase I-like"/>
    <property type="match status" value="1"/>
</dbReference>
<dbReference type="PANTHER" id="PTHR33710">
    <property type="entry name" value="BNAC02G09200D PROTEIN"/>
    <property type="match status" value="1"/>
</dbReference>
<evidence type="ECO:0000313" key="2">
    <source>
        <dbReference type="EMBL" id="KAG8472412.1"/>
    </source>
</evidence>
<keyword evidence="3" id="KW-1185">Reference proteome</keyword>
<dbReference type="InterPro" id="IPR036691">
    <property type="entry name" value="Endo/exonu/phosph_ase_sf"/>
</dbReference>
<dbReference type="AlphaFoldDB" id="A0A8J5Y156"/>
<dbReference type="GO" id="GO:0003824">
    <property type="term" value="F:catalytic activity"/>
    <property type="evidence" value="ECO:0007669"/>
    <property type="project" value="InterPro"/>
</dbReference>